<accession>A0ABY4YYQ1</accession>
<sequence>MYQIEDPPSVAVVRIVGPDEQLELVAECMQEGGWPETKVSNGGLQYEDLPEQEEAMNGAFYTCFASYPLAEEFLADGREQYEELYNYFVDDLKPCLEDQGLEITDPPSLESWLAVAETGSPEYWDPTLEIPDVDFAAIQEVCPQNPDS</sequence>
<evidence type="ECO:0000313" key="2">
    <source>
        <dbReference type="Proteomes" id="UP001056455"/>
    </source>
</evidence>
<keyword evidence="2" id="KW-1185">Reference proteome</keyword>
<proteinExistence type="predicted"/>
<dbReference type="RefSeq" id="WP_252595420.1">
    <property type="nucleotide sequence ID" value="NZ_CP099489.1"/>
</dbReference>
<gene>
    <name evidence="1" type="ORF">NF556_09655</name>
</gene>
<organism evidence="1 2">
    <name type="scientific">Ornithinimicrobium faecis</name>
    <dbReference type="NCBI Taxonomy" id="2934158"/>
    <lineage>
        <taxon>Bacteria</taxon>
        <taxon>Bacillati</taxon>
        <taxon>Actinomycetota</taxon>
        <taxon>Actinomycetes</taxon>
        <taxon>Micrococcales</taxon>
        <taxon>Ornithinimicrobiaceae</taxon>
        <taxon>Ornithinimicrobium</taxon>
    </lineage>
</organism>
<evidence type="ECO:0000313" key="1">
    <source>
        <dbReference type="EMBL" id="USQ81884.1"/>
    </source>
</evidence>
<protein>
    <submittedName>
        <fullName evidence="1">Uncharacterized protein</fullName>
    </submittedName>
</protein>
<dbReference type="Proteomes" id="UP001056455">
    <property type="component" value="Chromosome"/>
</dbReference>
<dbReference type="EMBL" id="CP099489">
    <property type="protein sequence ID" value="USQ81884.1"/>
    <property type="molecule type" value="Genomic_DNA"/>
</dbReference>
<name>A0ABY4YYQ1_9MICO</name>
<reference evidence="1" key="1">
    <citation type="submission" date="2022-06" db="EMBL/GenBank/DDBJ databases">
        <title>Ornithinimicrobium HY1793.</title>
        <authorList>
            <person name="Huang Y."/>
        </authorList>
    </citation>
    <scope>NUCLEOTIDE SEQUENCE</scope>
    <source>
        <strain evidence="1">HY1793</strain>
    </source>
</reference>